<dbReference type="SUPFAM" id="SSF53697">
    <property type="entry name" value="SIS domain"/>
    <property type="match status" value="1"/>
</dbReference>
<proteinExistence type="inferred from homology"/>
<dbReference type="Pfam" id="PF10432">
    <property type="entry name" value="bact-PGI_C"/>
    <property type="match status" value="1"/>
</dbReference>
<dbReference type="CDD" id="cd05637">
    <property type="entry name" value="SIS_PGI_PMI_2"/>
    <property type="match status" value="1"/>
</dbReference>
<dbReference type="Proteomes" id="UP001501410">
    <property type="component" value="Unassembled WGS sequence"/>
</dbReference>
<dbReference type="NCBIfam" id="TIGR02128">
    <property type="entry name" value="G6PI_arch"/>
    <property type="match status" value="1"/>
</dbReference>
<keyword evidence="2 4" id="KW-0413">Isomerase</keyword>
<name>A0ABP8N252_9BACT</name>
<gene>
    <name evidence="4" type="ORF">GCM10023092_28570</name>
</gene>
<evidence type="ECO:0000256" key="1">
    <source>
        <dbReference type="ARBA" id="ARBA00010523"/>
    </source>
</evidence>
<dbReference type="InterPro" id="IPR046348">
    <property type="entry name" value="SIS_dom_sf"/>
</dbReference>
<dbReference type="GO" id="GO:0016853">
    <property type="term" value="F:isomerase activity"/>
    <property type="evidence" value="ECO:0007669"/>
    <property type="project" value="UniProtKB-KW"/>
</dbReference>
<evidence type="ECO:0000313" key="4">
    <source>
        <dbReference type="EMBL" id="GAA4459153.1"/>
    </source>
</evidence>
<evidence type="ECO:0000256" key="2">
    <source>
        <dbReference type="ARBA" id="ARBA00023235"/>
    </source>
</evidence>
<keyword evidence="5" id="KW-1185">Reference proteome</keyword>
<dbReference type="InterPro" id="IPR035484">
    <property type="entry name" value="SIS_PGI/PMI_1"/>
</dbReference>
<comment type="similarity">
    <text evidence="1">Belongs to the PGI/PMI family.</text>
</comment>
<comment type="caution">
    <text evidence="4">The sequence shown here is derived from an EMBL/GenBank/DDBJ whole genome shotgun (WGS) entry which is preliminary data.</text>
</comment>
<protein>
    <submittedName>
        <fullName evidence="4">Bifunctional phosphoglucose/phosphomannose isomerase</fullName>
    </submittedName>
</protein>
<dbReference type="PROSITE" id="PS51464">
    <property type="entry name" value="SIS"/>
    <property type="match status" value="1"/>
</dbReference>
<dbReference type="NCBIfam" id="NF006423">
    <property type="entry name" value="PRK08674.1-2"/>
    <property type="match status" value="1"/>
</dbReference>
<dbReference type="Pfam" id="PF01380">
    <property type="entry name" value="SIS"/>
    <property type="match status" value="1"/>
</dbReference>
<reference evidence="5" key="1">
    <citation type="journal article" date="2019" name="Int. J. Syst. Evol. Microbiol.">
        <title>The Global Catalogue of Microorganisms (GCM) 10K type strain sequencing project: providing services to taxonomists for standard genome sequencing and annotation.</title>
        <authorList>
            <consortium name="The Broad Institute Genomics Platform"/>
            <consortium name="The Broad Institute Genome Sequencing Center for Infectious Disease"/>
            <person name="Wu L."/>
            <person name="Ma J."/>
        </authorList>
    </citation>
    <scope>NUCLEOTIDE SEQUENCE [LARGE SCALE GENOMIC DNA]</scope>
    <source>
        <strain evidence="5">JCM 31921</strain>
    </source>
</reference>
<dbReference type="Gene3D" id="3.40.50.10490">
    <property type="entry name" value="Glucose-6-phosphate isomerase like protein, domain 1"/>
    <property type="match status" value="2"/>
</dbReference>
<accession>A0ABP8N252</accession>
<dbReference type="CDD" id="cd05017">
    <property type="entry name" value="SIS_PGI_PMI_1"/>
    <property type="match status" value="1"/>
</dbReference>
<dbReference type="InterPro" id="IPR001347">
    <property type="entry name" value="SIS_dom"/>
</dbReference>
<sequence>MEELIIRFTTQMREALQIAGKYKFRVPKSTKFQNVILTGLGGSGIAGSIVQNYVFDKIKIPFVVNKDYFLPAFVGKESLVIVSSYSGNTEETIAALETAIKAKATVVCITSGGKIAELAAKKGIDCIELPAGMPPRSCIGYSMLQVLRTFEHFGLCKGVLAKDVPAAIELLDKEEKDIRRKAKTIAAKLLGKLPIIYAASDYEGMAIRFRQQLNENSKVLTWHHAIPEMNHNELVGWRDKDPNKVVVLLRNETDYDRVQTRMEINKKVFKQYTPNIIEIHSKGNSYFERIFYLIHLTDYVSTELAKLREVDATEVAVIDFLKGSLAKV</sequence>
<evidence type="ECO:0000259" key="3">
    <source>
        <dbReference type="PROSITE" id="PS51464"/>
    </source>
</evidence>
<organism evidence="4 5">
    <name type="scientific">Rurimicrobium arvi</name>
    <dbReference type="NCBI Taxonomy" id="2049916"/>
    <lineage>
        <taxon>Bacteria</taxon>
        <taxon>Pseudomonadati</taxon>
        <taxon>Bacteroidota</taxon>
        <taxon>Chitinophagia</taxon>
        <taxon>Chitinophagales</taxon>
        <taxon>Chitinophagaceae</taxon>
        <taxon>Rurimicrobium</taxon>
    </lineage>
</organism>
<evidence type="ECO:0000313" key="5">
    <source>
        <dbReference type="Proteomes" id="UP001501410"/>
    </source>
</evidence>
<dbReference type="InterPro" id="IPR019490">
    <property type="entry name" value="Glu6P/Mann6P_isomerase_C"/>
</dbReference>
<dbReference type="RefSeq" id="WP_344828685.1">
    <property type="nucleotide sequence ID" value="NZ_BAABEZ010000024.1"/>
</dbReference>
<dbReference type="NCBIfam" id="NF006426">
    <property type="entry name" value="PRK08674.1-6"/>
    <property type="match status" value="1"/>
</dbReference>
<dbReference type="EMBL" id="BAABEZ010000024">
    <property type="protein sequence ID" value="GAA4459153.1"/>
    <property type="molecule type" value="Genomic_DNA"/>
</dbReference>
<feature type="domain" description="SIS" evidence="3">
    <location>
        <begin position="18"/>
        <end position="165"/>
    </location>
</feature>